<sequence length="85" mass="9273">MAEPGCAAFRVLGNSATFCEWTRMLFSVAGGLSLDETTPLPAEVPSVLRVQQLAIAGYKVNLRLPVGWFAENAEDCRTYFFGDVV</sequence>
<dbReference type="EnsemblProtists" id="HpaT808430">
    <property type="protein sequence ID" value="HpaP808430"/>
    <property type="gene ID" value="HpaG808430"/>
</dbReference>
<dbReference type="HOGENOM" id="CLU_2517408_0_0_1"/>
<evidence type="ECO:0000313" key="2">
    <source>
        <dbReference type="Proteomes" id="UP000011713"/>
    </source>
</evidence>
<reference evidence="1" key="2">
    <citation type="submission" date="2015-06" db="UniProtKB">
        <authorList>
            <consortium name="EnsemblProtists"/>
        </authorList>
    </citation>
    <scope>IDENTIFICATION</scope>
    <source>
        <strain evidence="1">Emoy2</strain>
    </source>
</reference>
<accession>M4BPU1</accession>
<protein>
    <submittedName>
        <fullName evidence="1">Uncharacterized protein</fullName>
    </submittedName>
</protein>
<dbReference type="VEuPathDB" id="FungiDB:HpaG808430"/>
<evidence type="ECO:0000313" key="1">
    <source>
        <dbReference type="EnsemblProtists" id="HpaP808430"/>
    </source>
</evidence>
<dbReference type="AlphaFoldDB" id="M4BPU1"/>
<organism evidence="1 2">
    <name type="scientific">Hyaloperonospora arabidopsidis (strain Emoy2)</name>
    <name type="common">Downy mildew agent</name>
    <name type="synonym">Peronospora arabidopsidis</name>
    <dbReference type="NCBI Taxonomy" id="559515"/>
    <lineage>
        <taxon>Eukaryota</taxon>
        <taxon>Sar</taxon>
        <taxon>Stramenopiles</taxon>
        <taxon>Oomycota</taxon>
        <taxon>Peronosporomycetes</taxon>
        <taxon>Peronosporales</taxon>
        <taxon>Peronosporaceae</taxon>
        <taxon>Hyaloperonospora</taxon>
    </lineage>
</organism>
<reference evidence="2" key="1">
    <citation type="journal article" date="2010" name="Science">
        <title>Signatures of adaptation to obligate biotrophy in the Hyaloperonospora arabidopsidis genome.</title>
        <authorList>
            <person name="Baxter L."/>
            <person name="Tripathy S."/>
            <person name="Ishaque N."/>
            <person name="Boot N."/>
            <person name="Cabral A."/>
            <person name="Kemen E."/>
            <person name="Thines M."/>
            <person name="Ah-Fong A."/>
            <person name="Anderson R."/>
            <person name="Badejoko W."/>
            <person name="Bittner-Eddy P."/>
            <person name="Boore J.L."/>
            <person name="Chibucos M.C."/>
            <person name="Coates M."/>
            <person name="Dehal P."/>
            <person name="Delehaunty K."/>
            <person name="Dong S."/>
            <person name="Downton P."/>
            <person name="Dumas B."/>
            <person name="Fabro G."/>
            <person name="Fronick C."/>
            <person name="Fuerstenberg S.I."/>
            <person name="Fulton L."/>
            <person name="Gaulin E."/>
            <person name="Govers F."/>
            <person name="Hughes L."/>
            <person name="Humphray S."/>
            <person name="Jiang R.H."/>
            <person name="Judelson H."/>
            <person name="Kamoun S."/>
            <person name="Kyung K."/>
            <person name="Meijer H."/>
            <person name="Minx P."/>
            <person name="Morris P."/>
            <person name="Nelson J."/>
            <person name="Phuntumart V."/>
            <person name="Qutob D."/>
            <person name="Rehmany A."/>
            <person name="Rougon-Cardoso A."/>
            <person name="Ryden P."/>
            <person name="Torto-Alalibo T."/>
            <person name="Studholme D."/>
            <person name="Wang Y."/>
            <person name="Win J."/>
            <person name="Wood J."/>
            <person name="Clifton S.W."/>
            <person name="Rogers J."/>
            <person name="Van den Ackerveken G."/>
            <person name="Jones J.D."/>
            <person name="McDowell J.M."/>
            <person name="Beynon J."/>
            <person name="Tyler B.M."/>
        </authorList>
    </citation>
    <scope>NUCLEOTIDE SEQUENCE [LARGE SCALE GENOMIC DNA]</scope>
    <source>
        <strain evidence="2">Emoy2</strain>
    </source>
</reference>
<name>M4BPU1_HYAAE</name>
<dbReference type="Proteomes" id="UP000011713">
    <property type="component" value="Unassembled WGS sequence"/>
</dbReference>
<proteinExistence type="predicted"/>
<dbReference type="EMBL" id="JH598525">
    <property type="status" value="NOT_ANNOTATED_CDS"/>
    <property type="molecule type" value="Genomic_DNA"/>
</dbReference>
<dbReference type="InParanoid" id="M4BPU1"/>
<keyword evidence="2" id="KW-1185">Reference proteome</keyword>